<reference evidence="2" key="1">
    <citation type="submission" date="2016-10" db="EMBL/GenBank/DDBJ databases">
        <authorList>
            <person name="Varghese N."/>
            <person name="Submissions S."/>
        </authorList>
    </citation>
    <scope>NUCLEOTIDE SEQUENCE [LARGE SCALE GENOMIC DNA]</scope>
    <source>
        <strain evidence="2">CGMCC 1.10218</strain>
    </source>
</reference>
<organism evidence="1 2">
    <name type="scientific">Deinococcus reticulitermitis</name>
    <dbReference type="NCBI Taxonomy" id="856736"/>
    <lineage>
        <taxon>Bacteria</taxon>
        <taxon>Thermotogati</taxon>
        <taxon>Deinococcota</taxon>
        <taxon>Deinococci</taxon>
        <taxon>Deinococcales</taxon>
        <taxon>Deinococcaceae</taxon>
        <taxon>Deinococcus</taxon>
    </lineage>
</organism>
<dbReference type="Proteomes" id="UP000199223">
    <property type="component" value="Unassembled WGS sequence"/>
</dbReference>
<sequence>MQVWYVELRGPDAARVLGDWLDELPRHPGFSGAELLVSPAQPGLALIASRWEGAAPRLEVPEGAKHWTFEVLARR</sequence>
<protein>
    <recommendedName>
        <fullName evidence="3">Antibiotic biosynthesis monooxygenase</fullName>
    </recommendedName>
</protein>
<name>A0A1H6YIF6_9DEIO</name>
<proteinExistence type="predicted"/>
<evidence type="ECO:0000313" key="2">
    <source>
        <dbReference type="Proteomes" id="UP000199223"/>
    </source>
</evidence>
<evidence type="ECO:0000313" key="1">
    <source>
        <dbReference type="EMBL" id="SEJ37000.1"/>
    </source>
</evidence>
<keyword evidence="2" id="KW-1185">Reference proteome</keyword>
<dbReference type="AlphaFoldDB" id="A0A1H6YIF6"/>
<dbReference type="STRING" id="856736.SAMN04488058_1076"/>
<accession>A0A1H6YIF6</accession>
<dbReference type="RefSeq" id="WP_092264339.1">
    <property type="nucleotide sequence ID" value="NZ_FNZA01000007.1"/>
</dbReference>
<gene>
    <name evidence="1" type="ORF">SAMN04488058_1076</name>
</gene>
<dbReference type="EMBL" id="FNZA01000007">
    <property type="protein sequence ID" value="SEJ37000.1"/>
    <property type="molecule type" value="Genomic_DNA"/>
</dbReference>
<dbReference type="OrthoDB" id="71874at2"/>
<evidence type="ECO:0008006" key="3">
    <source>
        <dbReference type="Google" id="ProtNLM"/>
    </source>
</evidence>